<sequence length="108" mass="11887">MKTRKLELIPGLLIAGIVVALAYQPVSQSPLKPIRVEHGIEEGASIDSDLKPALDAFKFTIWRYGYKCDSVSGARRAIIGDGFVISCNHNSYSYDVEDRGGTWTATLR</sequence>
<organism evidence="1">
    <name type="scientific">metagenome</name>
    <dbReference type="NCBI Taxonomy" id="256318"/>
    <lineage>
        <taxon>unclassified sequences</taxon>
        <taxon>metagenomes</taxon>
    </lineage>
</organism>
<evidence type="ECO:0000313" key="1">
    <source>
        <dbReference type="EMBL" id="SUS08203.1"/>
    </source>
</evidence>
<dbReference type="EMBL" id="UIDG01000557">
    <property type="protein sequence ID" value="SUS08203.1"/>
    <property type="molecule type" value="Genomic_DNA"/>
</dbReference>
<protein>
    <submittedName>
        <fullName evidence="1">Uncharacterized protein</fullName>
    </submittedName>
</protein>
<reference evidence="1" key="1">
    <citation type="submission" date="2018-07" db="EMBL/GenBank/DDBJ databases">
        <authorList>
            <person name="Quirk P.G."/>
            <person name="Krulwich T.A."/>
        </authorList>
    </citation>
    <scope>NUCLEOTIDE SEQUENCE</scope>
</reference>
<proteinExistence type="predicted"/>
<accession>A0A380TKI5</accession>
<dbReference type="AlphaFoldDB" id="A0A380TKI5"/>
<name>A0A380TKI5_9ZZZZ</name>
<gene>
    <name evidence="1" type="ORF">DF3PB_600007</name>
</gene>